<dbReference type="EMBL" id="FNGO01000027">
    <property type="protein sequence ID" value="SDM32741.1"/>
    <property type="molecule type" value="Genomic_DNA"/>
</dbReference>
<proteinExistence type="predicted"/>
<dbReference type="SUPFAM" id="SSF52540">
    <property type="entry name" value="P-loop containing nucleoside triphosphate hydrolases"/>
    <property type="match status" value="1"/>
</dbReference>
<sequence>MSKEIVFHIGYPKTATSTLQTFFTKLGEMGKINYFGKDYNVKPKKRLNHHFRNLILGENIYNPKHENKEFISSKKNLISDEWYTCSSLKYALETKQNLQAQYFPLRFKNLFSKNIDLKILVTIRNQIEIIYSYFVQIYFRYKNYLKYETFSDFLKSEINKDYNGELNQFYYFDILSQYADCFGWANIYILFFEDIKHDINDYAEEITKILGLTKKDKKNLLSHFNDVNKKKREKTKSGKLRRKTRKNLLGETMVDIYRKYEISPLQKLKPIAKYFYRKIGRKKREKNIRKPNSKERKMIFDEFKNNNIRLADKFNLNKAKMKKYNYI</sequence>
<evidence type="ECO:0000259" key="1">
    <source>
        <dbReference type="Pfam" id="PF00685"/>
    </source>
</evidence>
<dbReference type="InterPro" id="IPR000863">
    <property type="entry name" value="Sulfotransferase_dom"/>
</dbReference>
<gene>
    <name evidence="2" type="ORF">SAMN04488692_12729</name>
</gene>
<dbReference type="InterPro" id="IPR027417">
    <property type="entry name" value="P-loop_NTPase"/>
</dbReference>
<dbReference type="RefSeq" id="WP_089761826.1">
    <property type="nucleotide sequence ID" value="NZ_FNGO01000027.1"/>
</dbReference>
<accession>A0A1G9SBI4</accession>
<evidence type="ECO:0000313" key="2">
    <source>
        <dbReference type="EMBL" id="SDM32741.1"/>
    </source>
</evidence>
<dbReference type="Gene3D" id="3.40.50.300">
    <property type="entry name" value="P-loop containing nucleotide triphosphate hydrolases"/>
    <property type="match status" value="1"/>
</dbReference>
<dbReference type="GO" id="GO:0008146">
    <property type="term" value="F:sulfotransferase activity"/>
    <property type="evidence" value="ECO:0007669"/>
    <property type="project" value="InterPro"/>
</dbReference>
<name>A0A1G9SBI4_9FIRM</name>
<dbReference type="Pfam" id="PF00685">
    <property type="entry name" value="Sulfotransfer_1"/>
    <property type="match status" value="1"/>
</dbReference>
<keyword evidence="2" id="KW-0808">Transferase</keyword>
<reference evidence="2 3" key="1">
    <citation type="submission" date="2016-10" db="EMBL/GenBank/DDBJ databases">
        <authorList>
            <person name="de Groot N.N."/>
        </authorList>
    </citation>
    <scope>NUCLEOTIDE SEQUENCE [LARGE SCALE GENOMIC DNA]</scope>
    <source>
        <strain evidence="2 3">SLAS-1</strain>
    </source>
</reference>
<organism evidence="2 3">
    <name type="scientific">Halarsenatibacter silvermanii</name>
    <dbReference type="NCBI Taxonomy" id="321763"/>
    <lineage>
        <taxon>Bacteria</taxon>
        <taxon>Bacillati</taxon>
        <taxon>Bacillota</taxon>
        <taxon>Clostridia</taxon>
        <taxon>Halanaerobiales</taxon>
        <taxon>Halarsenatibacteraceae</taxon>
        <taxon>Halarsenatibacter</taxon>
    </lineage>
</organism>
<feature type="domain" description="Sulfotransferase" evidence="1">
    <location>
        <begin position="6"/>
        <end position="243"/>
    </location>
</feature>
<protein>
    <submittedName>
        <fullName evidence="2">Sulfotransferase domain-containing protein</fullName>
    </submittedName>
</protein>
<dbReference type="Proteomes" id="UP000199476">
    <property type="component" value="Unassembled WGS sequence"/>
</dbReference>
<dbReference type="AlphaFoldDB" id="A0A1G9SBI4"/>
<dbReference type="OrthoDB" id="565403at2"/>
<evidence type="ECO:0000313" key="3">
    <source>
        <dbReference type="Proteomes" id="UP000199476"/>
    </source>
</evidence>
<keyword evidence="3" id="KW-1185">Reference proteome</keyword>